<dbReference type="GO" id="GO:0016301">
    <property type="term" value="F:kinase activity"/>
    <property type="evidence" value="ECO:0007669"/>
    <property type="project" value="UniProtKB-KW"/>
</dbReference>
<accession>A0A1H1V429</accession>
<dbReference type="SUPFAM" id="SSF52540">
    <property type="entry name" value="P-loop containing nucleoside triphosphate hydrolases"/>
    <property type="match status" value="1"/>
</dbReference>
<dbReference type="OrthoDB" id="572586at2"/>
<dbReference type="STRING" id="630515.SAMN04489812_3057"/>
<keyword evidence="1" id="KW-0418">Kinase</keyword>
<gene>
    <name evidence="1" type="ORF">SAMN04489812_3057</name>
</gene>
<dbReference type="EMBL" id="LT629772">
    <property type="protein sequence ID" value="SDS79488.1"/>
    <property type="molecule type" value="Genomic_DNA"/>
</dbReference>
<dbReference type="Gene3D" id="3.40.50.300">
    <property type="entry name" value="P-loop containing nucleotide triphosphate hydrolases"/>
    <property type="match status" value="1"/>
</dbReference>
<dbReference type="RefSeq" id="WP_091526116.1">
    <property type="nucleotide sequence ID" value="NZ_LT629772.1"/>
</dbReference>
<protein>
    <submittedName>
        <fullName evidence="1">Uridine kinase</fullName>
    </submittedName>
</protein>
<proteinExistence type="predicted"/>
<dbReference type="Proteomes" id="UP000199103">
    <property type="component" value="Chromosome I"/>
</dbReference>
<reference evidence="1 2" key="1">
    <citation type="submission" date="2016-10" db="EMBL/GenBank/DDBJ databases">
        <authorList>
            <person name="de Groot N.N."/>
        </authorList>
    </citation>
    <scope>NUCLEOTIDE SEQUENCE [LARGE SCALE GENOMIC DNA]</scope>
    <source>
        <strain evidence="1 2">DSM 21800</strain>
    </source>
</reference>
<sequence>MGIESDREPVIAELLAAFQQVRPGERAMIALDGHDGVGKTQLSHELVDAAGPAYRPMVPVSIDGFHHPRAVRRAAGQDAESYYRSSYRYQEFRRRVVEPIRAGRPITPAIWDVALDRPVPHTSVEVPPEAIVLVDGIFLQRPELADVWDATVWVDAPFAVTVPRGNARFPGDHDADPEAPSNQRYVGGQRLYLTEADPVSRSTWMLDNTDLRRPRLTRVTPPVDRTPNHS</sequence>
<evidence type="ECO:0000313" key="2">
    <source>
        <dbReference type="Proteomes" id="UP000199103"/>
    </source>
</evidence>
<dbReference type="InterPro" id="IPR027417">
    <property type="entry name" value="P-loop_NTPase"/>
</dbReference>
<evidence type="ECO:0000313" key="1">
    <source>
        <dbReference type="EMBL" id="SDS79488.1"/>
    </source>
</evidence>
<organism evidence="1 2">
    <name type="scientific">Microlunatus soli</name>
    <dbReference type="NCBI Taxonomy" id="630515"/>
    <lineage>
        <taxon>Bacteria</taxon>
        <taxon>Bacillati</taxon>
        <taxon>Actinomycetota</taxon>
        <taxon>Actinomycetes</taxon>
        <taxon>Propionibacteriales</taxon>
        <taxon>Propionibacteriaceae</taxon>
        <taxon>Microlunatus</taxon>
    </lineage>
</organism>
<keyword evidence="2" id="KW-1185">Reference proteome</keyword>
<name>A0A1H1V429_9ACTN</name>
<keyword evidence="1" id="KW-0808">Transferase</keyword>
<dbReference type="AlphaFoldDB" id="A0A1H1V429"/>